<dbReference type="RefSeq" id="WP_149082021.1">
    <property type="nucleotide sequence ID" value="NZ_VTAW01000017.1"/>
</dbReference>
<evidence type="ECO:0000313" key="3">
    <source>
        <dbReference type="Proteomes" id="UP000324104"/>
    </source>
</evidence>
<organism evidence="2 3">
    <name type="scientific">Natrialba swarupiae</name>
    <dbReference type="NCBI Taxonomy" id="2448032"/>
    <lineage>
        <taxon>Archaea</taxon>
        <taxon>Methanobacteriati</taxon>
        <taxon>Methanobacteriota</taxon>
        <taxon>Stenosarchaea group</taxon>
        <taxon>Halobacteria</taxon>
        <taxon>Halobacteriales</taxon>
        <taxon>Natrialbaceae</taxon>
        <taxon>Natrialba</taxon>
    </lineage>
</organism>
<dbReference type="EMBL" id="VTAW01000017">
    <property type="protein sequence ID" value="TYT61524.1"/>
    <property type="molecule type" value="Genomic_DNA"/>
</dbReference>
<keyword evidence="3" id="KW-1185">Reference proteome</keyword>
<dbReference type="PANTHER" id="PTHR45036:SF1">
    <property type="entry name" value="METHYLTRANSFERASE LIKE 7A"/>
    <property type="match status" value="1"/>
</dbReference>
<sequence>MSESTAEHAGGCDHEISHPVFAALYDLLPEPAQLRSHREYLVQDLSGRTLDLGCGNGELFPYAVDASTGDLEYHAIEPDPHMRTRAENNARETGLPVDLRDARAESLPYPDDAFDVVVAGVVFCTIQDPDAALEEVARVLKPGGEFRFLEHVRADDWRASGQDLLTPLWRRAAGGCHLNRHTIDRFVSHDAFGLEEIERTGVGVFPASPVVRGRLRRNRDGLFGVGTE</sequence>
<keyword evidence="2" id="KW-0808">Transferase</keyword>
<dbReference type="InterPro" id="IPR029063">
    <property type="entry name" value="SAM-dependent_MTases_sf"/>
</dbReference>
<dbReference type="Pfam" id="PF08241">
    <property type="entry name" value="Methyltransf_11"/>
    <property type="match status" value="1"/>
</dbReference>
<dbReference type="InterPro" id="IPR052356">
    <property type="entry name" value="Thiol_S-MT"/>
</dbReference>
<proteinExistence type="predicted"/>
<accession>A0A5D5AK21</accession>
<comment type="caution">
    <text evidence="2">The sequence shown here is derived from an EMBL/GenBank/DDBJ whole genome shotgun (WGS) entry which is preliminary data.</text>
</comment>
<dbReference type="Proteomes" id="UP000324104">
    <property type="component" value="Unassembled WGS sequence"/>
</dbReference>
<evidence type="ECO:0000259" key="1">
    <source>
        <dbReference type="Pfam" id="PF08241"/>
    </source>
</evidence>
<gene>
    <name evidence="2" type="ORF">FYC77_13495</name>
</gene>
<name>A0A5D5AK21_9EURY</name>
<dbReference type="SUPFAM" id="SSF53335">
    <property type="entry name" value="S-adenosyl-L-methionine-dependent methyltransferases"/>
    <property type="match status" value="1"/>
</dbReference>
<dbReference type="CDD" id="cd02440">
    <property type="entry name" value="AdoMet_MTases"/>
    <property type="match status" value="1"/>
</dbReference>
<feature type="domain" description="Methyltransferase type 11" evidence="1">
    <location>
        <begin position="50"/>
        <end position="147"/>
    </location>
</feature>
<dbReference type="GO" id="GO:0008757">
    <property type="term" value="F:S-adenosylmethionine-dependent methyltransferase activity"/>
    <property type="evidence" value="ECO:0007669"/>
    <property type="project" value="InterPro"/>
</dbReference>
<dbReference type="PANTHER" id="PTHR45036">
    <property type="entry name" value="METHYLTRANSFERASE LIKE 7B"/>
    <property type="match status" value="1"/>
</dbReference>
<dbReference type="Gene3D" id="3.40.50.150">
    <property type="entry name" value="Vaccinia Virus protein VP39"/>
    <property type="match status" value="1"/>
</dbReference>
<protein>
    <submittedName>
        <fullName evidence="2">Class I SAM-dependent methyltransferase</fullName>
    </submittedName>
</protein>
<dbReference type="GO" id="GO:0032259">
    <property type="term" value="P:methylation"/>
    <property type="evidence" value="ECO:0007669"/>
    <property type="project" value="UniProtKB-KW"/>
</dbReference>
<dbReference type="AlphaFoldDB" id="A0A5D5AK21"/>
<keyword evidence="2" id="KW-0489">Methyltransferase</keyword>
<dbReference type="InterPro" id="IPR013216">
    <property type="entry name" value="Methyltransf_11"/>
</dbReference>
<evidence type="ECO:0000313" key="2">
    <source>
        <dbReference type="EMBL" id="TYT61524.1"/>
    </source>
</evidence>
<reference evidence="2 3" key="1">
    <citation type="submission" date="2019-08" db="EMBL/GenBank/DDBJ databases">
        <title>Archaea genome.</title>
        <authorList>
            <person name="Kajale S."/>
            <person name="Shouche Y."/>
            <person name="Deshpande N."/>
            <person name="Sharma A."/>
        </authorList>
    </citation>
    <scope>NUCLEOTIDE SEQUENCE [LARGE SCALE GENOMIC DNA]</scope>
    <source>
        <strain evidence="2 3">ESP3B_9</strain>
    </source>
</reference>